<gene>
    <name evidence="7" type="primary">25501589</name>
    <name evidence="5" type="ordered locus">MTR_8g073335</name>
    <name evidence="6" type="ORF">MtrunA17_Chr8g0370421</name>
</gene>
<keyword evidence="8" id="KW-1185">Reference proteome</keyword>
<dbReference type="InterPro" id="IPR036322">
    <property type="entry name" value="WD40_repeat_dom_sf"/>
</dbReference>
<dbReference type="AlphaFoldDB" id="A0A072TSJ0"/>
<keyword evidence="3" id="KW-0175">Coiled coil</keyword>
<feature type="region of interest" description="Disordered" evidence="4">
    <location>
        <begin position="1029"/>
        <end position="1054"/>
    </location>
</feature>
<dbReference type="OrthoDB" id="19944at2759"/>
<dbReference type="EMBL" id="PSQE01000008">
    <property type="protein sequence ID" value="RHN41849.1"/>
    <property type="molecule type" value="Genomic_DNA"/>
</dbReference>
<evidence type="ECO:0000313" key="6">
    <source>
        <dbReference type="EMBL" id="RHN41849.1"/>
    </source>
</evidence>
<dbReference type="Gramene" id="rna48212">
    <property type="protein sequence ID" value="RHN41849.1"/>
    <property type="gene ID" value="gene48212"/>
</dbReference>
<dbReference type="SMART" id="SM00320">
    <property type="entry name" value="WD40"/>
    <property type="match status" value="5"/>
</dbReference>
<accession>A0A072TSJ0</accession>
<protein>
    <submittedName>
        <fullName evidence="6">Putative transcription factor WD40-like family</fullName>
    </submittedName>
    <submittedName>
        <fullName evidence="5">Transducin/WD40 repeat protein</fullName>
    </submittedName>
</protein>
<reference evidence="6" key="5">
    <citation type="journal article" date="2018" name="Nat. Plants">
        <title>Whole-genome landscape of Medicago truncatula symbiotic genes.</title>
        <authorList>
            <person name="Pecrix Y."/>
            <person name="Gamas P."/>
            <person name="Carrere S."/>
        </authorList>
    </citation>
    <scope>NUCLEOTIDE SEQUENCE</scope>
    <source>
        <tissue evidence="6">Leaves</tissue>
    </source>
</reference>
<evidence type="ECO:0000313" key="8">
    <source>
        <dbReference type="Proteomes" id="UP000002051"/>
    </source>
</evidence>
<dbReference type="SUPFAM" id="SSF50978">
    <property type="entry name" value="WD40 repeat-like"/>
    <property type="match status" value="2"/>
</dbReference>
<proteinExistence type="inferred from homology"/>
<dbReference type="HOGENOM" id="CLU_004480_1_0_1"/>
<dbReference type="Proteomes" id="UP000265566">
    <property type="component" value="Chromosome 8"/>
</dbReference>
<dbReference type="GO" id="GO:0006893">
    <property type="term" value="P:Golgi to plasma membrane transport"/>
    <property type="evidence" value="ECO:0000318"/>
    <property type="project" value="GO_Central"/>
</dbReference>
<dbReference type="EMBL" id="CM001224">
    <property type="protein sequence ID" value="KEH20352.1"/>
    <property type="molecule type" value="Genomic_DNA"/>
</dbReference>
<evidence type="ECO:0000256" key="1">
    <source>
        <dbReference type="ARBA" id="ARBA00008070"/>
    </source>
</evidence>
<dbReference type="InterPro" id="IPR001680">
    <property type="entry name" value="WD40_rpt"/>
</dbReference>
<dbReference type="InterPro" id="IPR015943">
    <property type="entry name" value="WD40/YVTN_repeat-like_dom_sf"/>
</dbReference>
<feature type="coiled-coil region" evidence="3">
    <location>
        <begin position="946"/>
        <end position="980"/>
    </location>
</feature>
<dbReference type="GO" id="GO:0019905">
    <property type="term" value="F:syntaxin binding"/>
    <property type="evidence" value="ECO:0000318"/>
    <property type="project" value="GO_Central"/>
</dbReference>
<reference evidence="5 8" key="2">
    <citation type="journal article" date="2014" name="BMC Genomics">
        <title>An improved genome release (version Mt4.0) for the model legume Medicago truncatula.</title>
        <authorList>
            <person name="Tang H."/>
            <person name="Krishnakumar V."/>
            <person name="Bidwell S."/>
            <person name="Rosen B."/>
            <person name="Chan A."/>
            <person name="Zhou S."/>
            <person name="Gentzbittel L."/>
            <person name="Childs K.L."/>
            <person name="Yandell M."/>
            <person name="Gundlach H."/>
            <person name="Mayer K.F."/>
            <person name="Schwartz D.C."/>
            <person name="Town C.D."/>
        </authorList>
    </citation>
    <scope>GENOME REANNOTATION</scope>
    <source>
        <strain evidence="5">A17</strain>
        <strain evidence="7 8">cv. Jemalong A17</strain>
    </source>
</reference>
<reference evidence="7" key="3">
    <citation type="submission" date="2015-04" db="UniProtKB">
        <authorList>
            <consortium name="EnsemblPlants"/>
        </authorList>
    </citation>
    <scope>IDENTIFICATION</scope>
    <source>
        <strain evidence="7">cv. Jemalong A17</strain>
    </source>
</reference>
<feature type="compositionally biased region" description="Polar residues" evidence="4">
    <location>
        <begin position="1029"/>
        <end position="1048"/>
    </location>
</feature>
<dbReference type="GO" id="GO:0005886">
    <property type="term" value="C:plasma membrane"/>
    <property type="evidence" value="ECO:0000318"/>
    <property type="project" value="GO_Central"/>
</dbReference>
<dbReference type="CDD" id="cd15873">
    <property type="entry name" value="R-SNARE_STXBP5_6"/>
    <property type="match status" value="1"/>
</dbReference>
<evidence type="ECO:0000256" key="3">
    <source>
        <dbReference type="SAM" id="Coils"/>
    </source>
</evidence>
<comment type="similarity">
    <text evidence="1">Belongs to the WD repeat L(2)GL family.</text>
</comment>
<evidence type="ECO:0000313" key="9">
    <source>
        <dbReference type="Proteomes" id="UP000265566"/>
    </source>
</evidence>
<evidence type="ECO:0000313" key="5">
    <source>
        <dbReference type="EMBL" id="KEH20352.1"/>
    </source>
</evidence>
<evidence type="ECO:0000313" key="7">
    <source>
        <dbReference type="EnsemblPlants" id="KEH20352"/>
    </source>
</evidence>
<name>A0A072TSJ0_MEDTR</name>
<reference evidence="5 8" key="1">
    <citation type="journal article" date="2011" name="Nature">
        <title>The Medicago genome provides insight into the evolution of rhizobial symbioses.</title>
        <authorList>
            <person name="Young N.D."/>
            <person name="Debelle F."/>
            <person name="Oldroyd G.E."/>
            <person name="Geurts R."/>
            <person name="Cannon S.B."/>
            <person name="Udvardi M.K."/>
            <person name="Benedito V.A."/>
            <person name="Mayer K.F."/>
            <person name="Gouzy J."/>
            <person name="Schoof H."/>
            <person name="Van de Peer Y."/>
            <person name="Proost S."/>
            <person name="Cook D.R."/>
            <person name="Meyers B.C."/>
            <person name="Spannagl M."/>
            <person name="Cheung F."/>
            <person name="De Mita S."/>
            <person name="Krishnakumar V."/>
            <person name="Gundlach H."/>
            <person name="Zhou S."/>
            <person name="Mudge J."/>
            <person name="Bharti A.K."/>
            <person name="Murray J.D."/>
            <person name="Naoumkina M.A."/>
            <person name="Rosen B."/>
            <person name="Silverstein K.A."/>
            <person name="Tang H."/>
            <person name="Rombauts S."/>
            <person name="Zhao P.X."/>
            <person name="Zhou P."/>
            <person name="Barbe V."/>
            <person name="Bardou P."/>
            <person name="Bechner M."/>
            <person name="Bellec A."/>
            <person name="Berger A."/>
            <person name="Berges H."/>
            <person name="Bidwell S."/>
            <person name="Bisseling T."/>
            <person name="Choisne N."/>
            <person name="Couloux A."/>
            <person name="Denny R."/>
            <person name="Deshpande S."/>
            <person name="Dai X."/>
            <person name="Doyle J.J."/>
            <person name="Dudez A.M."/>
            <person name="Farmer A.D."/>
            <person name="Fouteau S."/>
            <person name="Franken C."/>
            <person name="Gibelin C."/>
            <person name="Gish J."/>
            <person name="Goldstein S."/>
            <person name="Gonzalez A.J."/>
            <person name="Green P.J."/>
            <person name="Hallab A."/>
            <person name="Hartog M."/>
            <person name="Hua A."/>
            <person name="Humphray S.J."/>
            <person name="Jeong D.H."/>
            <person name="Jing Y."/>
            <person name="Jocker A."/>
            <person name="Kenton S.M."/>
            <person name="Kim D.J."/>
            <person name="Klee K."/>
            <person name="Lai H."/>
            <person name="Lang C."/>
            <person name="Lin S."/>
            <person name="Macmil S.L."/>
            <person name="Magdelenat G."/>
            <person name="Matthews L."/>
            <person name="McCorrison J."/>
            <person name="Monaghan E.L."/>
            <person name="Mun J.H."/>
            <person name="Najar F.Z."/>
            <person name="Nicholson C."/>
            <person name="Noirot C."/>
            <person name="O'Bleness M."/>
            <person name="Paule C.R."/>
            <person name="Poulain J."/>
            <person name="Prion F."/>
            <person name="Qin B."/>
            <person name="Qu C."/>
            <person name="Retzel E.F."/>
            <person name="Riddle C."/>
            <person name="Sallet E."/>
            <person name="Samain S."/>
            <person name="Samson N."/>
            <person name="Sanders I."/>
            <person name="Saurat O."/>
            <person name="Scarpelli C."/>
            <person name="Schiex T."/>
            <person name="Segurens B."/>
            <person name="Severin A.J."/>
            <person name="Sherrier D.J."/>
            <person name="Shi R."/>
            <person name="Sims S."/>
            <person name="Singer S.R."/>
            <person name="Sinharoy S."/>
            <person name="Sterck L."/>
            <person name="Viollet A."/>
            <person name="Wang B.B."/>
            <person name="Wang K."/>
            <person name="Wang M."/>
            <person name="Wang X."/>
            <person name="Warfsmann J."/>
            <person name="Weissenbach J."/>
            <person name="White D.D."/>
            <person name="White J.D."/>
            <person name="Wiley G.B."/>
            <person name="Wincker P."/>
            <person name="Xing Y."/>
            <person name="Yang L."/>
            <person name="Yao Z."/>
            <person name="Ying F."/>
            <person name="Zhai J."/>
            <person name="Zhou L."/>
            <person name="Zuber A."/>
            <person name="Denarie J."/>
            <person name="Dixon R.A."/>
            <person name="May G.D."/>
            <person name="Schwartz D.C."/>
            <person name="Rogers J."/>
            <person name="Quetier F."/>
            <person name="Town C.D."/>
            <person name="Roe B.A."/>
        </authorList>
    </citation>
    <scope>NUCLEOTIDE SEQUENCE [LARGE SCALE GENOMIC DNA]</scope>
    <source>
        <strain evidence="5">A17</strain>
        <strain evidence="7 8">cv. Jemalong A17</strain>
    </source>
</reference>
<dbReference type="GO" id="GO:0045159">
    <property type="term" value="F:myosin II binding"/>
    <property type="evidence" value="ECO:0000318"/>
    <property type="project" value="GO_Central"/>
</dbReference>
<sequence>MFVKKLVEKASIKKPGGNSIEGLKASDVDPRVVFHQGIPSGGAKFAYDSIQKILALSTKDGRIKLYGKDNAQALLDSSEPLPSKFLQFIQNQGILLNVTSNNHIEVWDIEKKILSDVYVAKEEITCFAVIQHSLYMYIGHSNGNISVLKLEQDPWHIVRMKYTIPFSASYGNSEVSDDTTVMHILPQPAAESKRVLVIFRNGQIILWDIQESRTVFRTGGNMSQSLHNETKKVTSACWACPFGSKVVVGYSNGEIFIWSVPSLNIGNGSSASDYYSSQSTPLLKLNLGYKSEKIPIGSIKWLYAGGKASRLYVMGTSDYASSNLLQVVLLNEQTESRTIKLGLLLSESCVDMEIVSTSSEQGKQKQDSFLLLGKSGHVHLYDDTFIERYLLQCQSKSTPSLPKDVTAKLPLADSSITTAKFITNNTNMFYSDDEYYKQLVKNHPLFVPVETNQKDGISPSSAKFSGFSKVQNLYITGHSNGAVNFWDASCPLFTPILQLKQQSENDFSLSGIPLTTLYFDINSPLLVSGDQSGTVRIFRFKPEPYATNIFSGSKKGTDHIIQSMKIVKINGAIISVNIDHSSKHLAVGSDQGHVSVYNMDDLTLLYQKHISSEISAGIISLQFLTCSLNGFDKNILVVGTKDSSVLALDDETGNMMGTGTVHPKKPSKALLMQVFDGQSGQLIGSITKDGLDLSAANHIENATTKQLHILLCSEKALYVYSLVHAVQGVKKVLQKKKFHSSSCCWASTFYGPSGVGLVLLFTDGRVELRSLPELSLIVEASIRGFNYSPPKSKSISDWQICCSSKGDLVLVNGDQEILAVSLLVQRSIFRILDSVSCIYRKEMMLSQEELVTVPVIHKEKKKGLFSSFSGSKEKHAPLIETEDSRESIQKLSVIFSEENFPSEADNNDNLTADEDEVELNIDDIDLDDHVEKRKDHGILGIGALNKKKLTGKFQALKGRLKEMKGNIQKTSAKEEQQQEEQPATVDQIKKRYGFSSSSNETSAAKMAESKLQENLKKLQGINLRTTEMQDTAKSFSSMANQVLRTAEQQQDKRS</sequence>
<dbReference type="FunFam" id="2.130.10.10:FF:002568">
    <property type="entry name" value="Syntaxin-binding protein 5 isoform A"/>
    <property type="match status" value="1"/>
</dbReference>
<dbReference type="STRING" id="3880.A0A072TSJ0"/>
<keyword evidence="2" id="KW-0268">Exocytosis</keyword>
<evidence type="ECO:0000256" key="2">
    <source>
        <dbReference type="ARBA" id="ARBA00022483"/>
    </source>
</evidence>
<dbReference type="PANTHER" id="PTHR10241:SF39">
    <property type="entry name" value="TRANSCRIPTION FACTOR WD40-LIKE FAMILY-RELATED"/>
    <property type="match status" value="1"/>
</dbReference>
<evidence type="ECO:0000256" key="4">
    <source>
        <dbReference type="SAM" id="MobiDB-lite"/>
    </source>
</evidence>
<dbReference type="Gene3D" id="2.130.10.10">
    <property type="entry name" value="YVTN repeat-like/Quinoprotein amine dehydrogenase"/>
    <property type="match status" value="3"/>
</dbReference>
<dbReference type="GO" id="GO:0005096">
    <property type="term" value="F:GTPase activator activity"/>
    <property type="evidence" value="ECO:0000318"/>
    <property type="project" value="GO_Central"/>
</dbReference>
<reference evidence="9" key="4">
    <citation type="journal article" date="2018" name="Nat. Plants">
        <title>Whole-genome landscape of Medicago truncatula symbiotic genes.</title>
        <authorList>
            <person name="Pecrix Y."/>
            <person name="Staton S.E."/>
            <person name="Sallet E."/>
            <person name="Lelandais-Briere C."/>
            <person name="Moreau S."/>
            <person name="Carrere S."/>
            <person name="Blein T."/>
            <person name="Jardinaud M.F."/>
            <person name="Latrasse D."/>
            <person name="Zouine M."/>
            <person name="Zahm M."/>
            <person name="Kreplak J."/>
            <person name="Mayjonade B."/>
            <person name="Satge C."/>
            <person name="Perez M."/>
            <person name="Cauet S."/>
            <person name="Marande W."/>
            <person name="Chantry-Darmon C."/>
            <person name="Lopez-Roques C."/>
            <person name="Bouchez O."/>
            <person name="Berard A."/>
            <person name="Debelle F."/>
            <person name="Munos S."/>
            <person name="Bendahmane A."/>
            <person name="Berges H."/>
            <person name="Niebel A."/>
            <person name="Buitink J."/>
            <person name="Frugier F."/>
            <person name="Benhamed M."/>
            <person name="Crespi M."/>
            <person name="Gouzy J."/>
            <person name="Gamas P."/>
        </authorList>
    </citation>
    <scope>NUCLEOTIDE SEQUENCE [LARGE SCALE GENOMIC DNA]</scope>
    <source>
        <strain evidence="9">cv. Jemalong A17</strain>
    </source>
</reference>
<dbReference type="EnsemblPlants" id="KEH20352">
    <property type="protein sequence ID" value="KEH20352"/>
    <property type="gene ID" value="MTR_8g073335"/>
</dbReference>
<dbReference type="Proteomes" id="UP000002051">
    <property type="component" value="Chromosome 8"/>
</dbReference>
<dbReference type="GO" id="GO:0006887">
    <property type="term" value="P:exocytosis"/>
    <property type="evidence" value="ECO:0000318"/>
    <property type="project" value="GO_Central"/>
</dbReference>
<dbReference type="KEGG" id="mtr:25501589"/>
<organism evidence="5 8">
    <name type="scientific">Medicago truncatula</name>
    <name type="common">Barrel medic</name>
    <name type="synonym">Medicago tribuloides</name>
    <dbReference type="NCBI Taxonomy" id="3880"/>
    <lineage>
        <taxon>Eukaryota</taxon>
        <taxon>Viridiplantae</taxon>
        <taxon>Streptophyta</taxon>
        <taxon>Embryophyta</taxon>
        <taxon>Tracheophyta</taxon>
        <taxon>Spermatophyta</taxon>
        <taxon>Magnoliopsida</taxon>
        <taxon>eudicotyledons</taxon>
        <taxon>Gunneridae</taxon>
        <taxon>Pentapetalae</taxon>
        <taxon>rosids</taxon>
        <taxon>fabids</taxon>
        <taxon>Fabales</taxon>
        <taxon>Fabaceae</taxon>
        <taxon>Papilionoideae</taxon>
        <taxon>50 kb inversion clade</taxon>
        <taxon>NPAAA clade</taxon>
        <taxon>Hologalegina</taxon>
        <taxon>IRL clade</taxon>
        <taxon>Trifolieae</taxon>
        <taxon>Medicago</taxon>
    </lineage>
</organism>
<dbReference type="GO" id="GO:0005737">
    <property type="term" value="C:cytoplasm"/>
    <property type="evidence" value="ECO:0000318"/>
    <property type="project" value="GO_Central"/>
</dbReference>
<dbReference type="PANTHER" id="PTHR10241">
    <property type="entry name" value="LETHAL 2 GIANT LARVAE PROTEIN"/>
    <property type="match status" value="1"/>
</dbReference>